<comment type="caution">
    <text evidence="1">The sequence shown here is derived from an EMBL/GenBank/DDBJ whole genome shotgun (WGS) entry which is preliminary data.</text>
</comment>
<keyword evidence="2" id="KW-1185">Reference proteome</keyword>
<dbReference type="RefSeq" id="WP_387411140.1">
    <property type="nucleotide sequence ID" value="NZ_CP191998.1"/>
</dbReference>
<protein>
    <submittedName>
        <fullName evidence="1">Uncharacterized protein</fullName>
    </submittedName>
</protein>
<gene>
    <name evidence="1" type="ORF">ACFYXI_13320</name>
</gene>
<evidence type="ECO:0000313" key="2">
    <source>
        <dbReference type="Proteomes" id="UP001602013"/>
    </source>
</evidence>
<sequence>MANDALTPSDPIGVEAWVLQFLRLTGACASVPDQRVYLPQSIVPLRPGPRSEEPAAE</sequence>
<name>A0ABW6SS65_9ACTN</name>
<dbReference type="Proteomes" id="UP001602013">
    <property type="component" value="Unassembled WGS sequence"/>
</dbReference>
<organism evidence="1 2">
    <name type="scientific">Microtetraspora malaysiensis</name>
    <dbReference type="NCBI Taxonomy" id="161358"/>
    <lineage>
        <taxon>Bacteria</taxon>
        <taxon>Bacillati</taxon>
        <taxon>Actinomycetota</taxon>
        <taxon>Actinomycetes</taxon>
        <taxon>Streptosporangiales</taxon>
        <taxon>Streptosporangiaceae</taxon>
        <taxon>Microtetraspora</taxon>
    </lineage>
</organism>
<evidence type="ECO:0000313" key="1">
    <source>
        <dbReference type="EMBL" id="MFF3666570.1"/>
    </source>
</evidence>
<proteinExistence type="predicted"/>
<dbReference type="EMBL" id="JBIASD010000007">
    <property type="protein sequence ID" value="MFF3666570.1"/>
    <property type="molecule type" value="Genomic_DNA"/>
</dbReference>
<accession>A0ABW6SS65</accession>
<reference evidence="1 2" key="1">
    <citation type="submission" date="2024-10" db="EMBL/GenBank/DDBJ databases">
        <title>The Natural Products Discovery Center: Release of the First 8490 Sequenced Strains for Exploring Actinobacteria Biosynthetic Diversity.</title>
        <authorList>
            <person name="Kalkreuter E."/>
            <person name="Kautsar S.A."/>
            <person name="Yang D."/>
            <person name="Bader C.D."/>
            <person name="Teijaro C.N."/>
            <person name="Fluegel L."/>
            <person name="Davis C.M."/>
            <person name="Simpson J.R."/>
            <person name="Lauterbach L."/>
            <person name="Steele A.D."/>
            <person name="Gui C."/>
            <person name="Meng S."/>
            <person name="Li G."/>
            <person name="Viehrig K."/>
            <person name="Ye F."/>
            <person name="Su P."/>
            <person name="Kiefer A.F."/>
            <person name="Nichols A."/>
            <person name="Cepeda A.J."/>
            <person name="Yan W."/>
            <person name="Fan B."/>
            <person name="Jiang Y."/>
            <person name="Adhikari A."/>
            <person name="Zheng C.-J."/>
            <person name="Schuster L."/>
            <person name="Cowan T.M."/>
            <person name="Smanski M.J."/>
            <person name="Chevrette M.G."/>
            <person name="De Carvalho L.P.S."/>
            <person name="Shen B."/>
        </authorList>
    </citation>
    <scope>NUCLEOTIDE SEQUENCE [LARGE SCALE GENOMIC DNA]</scope>
    <source>
        <strain evidence="1 2">NPDC002173</strain>
    </source>
</reference>